<protein>
    <recommendedName>
        <fullName evidence="3">Heterokaryon incompatibility domain-containing protein</fullName>
    </recommendedName>
</protein>
<proteinExistence type="predicted"/>
<evidence type="ECO:0000313" key="2">
    <source>
        <dbReference type="Proteomes" id="UP001174936"/>
    </source>
</evidence>
<sequence length="453" mass="50651">MALLDTLAQVVDVDFDEYGYQPKEGVELSPVWREYLYTAEAAHAFSEFEMRTVARLLGREWFQRLWVWQEITLGRHGAVMRCGGEQMAWSTLVKALAVLSNDGPAHPPRLEGKELEQNLANVAHIFVMCSATHDDSALLAVLRSRFCECSDERDRVFAILNMQGSDRFRGMVPPDYTIDRTEVYRQFTLAYFSTAHGLGPLQICDIADTQQDGWPATWIPDLSRLRNQPFPLKNAFASGTTAGFLARVDGGRQAFALQYPSSAWAQVKIIKLWLRSSRTWRWGSSVDQVSHLGMVPVDESSVRTAGSTKLDFELQDLLGMDLVGRACHRTEDGAFVLGTSAAQTGDKLFVILGCSNPMLLHPVEGSDGTNQVVGHCFHPKYMNSEALLGPVPEGWRLPHGCKRVRMGADGYPNWDRVDEEENDDETYLPFQHPAASYKALKGRGIPIEDIILV</sequence>
<keyword evidence="2" id="KW-1185">Reference proteome</keyword>
<accession>A0AA39XTD8</accession>
<comment type="caution">
    <text evidence="1">The sequence shown here is derived from an EMBL/GenBank/DDBJ whole genome shotgun (WGS) entry which is preliminary data.</text>
</comment>
<dbReference type="PANTHER" id="PTHR24148">
    <property type="entry name" value="ANKYRIN REPEAT DOMAIN-CONTAINING PROTEIN 39 HOMOLOG-RELATED"/>
    <property type="match status" value="1"/>
</dbReference>
<name>A0AA39XTD8_9PEZI</name>
<dbReference type="AlphaFoldDB" id="A0AA39XTD8"/>
<evidence type="ECO:0000313" key="1">
    <source>
        <dbReference type="EMBL" id="KAK0639883.1"/>
    </source>
</evidence>
<dbReference type="InterPro" id="IPR052895">
    <property type="entry name" value="HetReg/Transcr_Mod"/>
</dbReference>
<dbReference type="EMBL" id="JAULSV010000007">
    <property type="protein sequence ID" value="KAK0639883.1"/>
    <property type="molecule type" value="Genomic_DNA"/>
</dbReference>
<evidence type="ECO:0008006" key="3">
    <source>
        <dbReference type="Google" id="ProtNLM"/>
    </source>
</evidence>
<dbReference type="Proteomes" id="UP001174936">
    <property type="component" value="Unassembled WGS sequence"/>
</dbReference>
<dbReference type="PANTHER" id="PTHR24148:SF73">
    <property type="entry name" value="HET DOMAIN PROTEIN (AFU_ORTHOLOGUE AFUA_8G01020)"/>
    <property type="match status" value="1"/>
</dbReference>
<organism evidence="1 2">
    <name type="scientific">Cercophora newfieldiana</name>
    <dbReference type="NCBI Taxonomy" id="92897"/>
    <lineage>
        <taxon>Eukaryota</taxon>
        <taxon>Fungi</taxon>
        <taxon>Dikarya</taxon>
        <taxon>Ascomycota</taxon>
        <taxon>Pezizomycotina</taxon>
        <taxon>Sordariomycetes</taxon>
        <taxon>Sordariomycetidae</taxon>
        <taxon>Sordariales</taxon>
        <taxon>Lasiosphaeriaceae</taxon>
        <taxon>Cercophora</taxon>
    </lineage>
</organism>
<reference evidence="1" key="1">
    <citation type="submission" date="2023-06" db="EMBL/GenBank/DDBJ databases">
        <title>Genome-scale phylogeny and comparative genomics of the fungal order Sordariales.</title>
        <authorList>
            <consortium name="Lawrence Berkeley National Laboratory"/>
            <person name="Hensen N."/>
            <person name="Bonometti L."/>
            <person name="Westerberg I."/>
            <person name="Brannstrom I.O."/>
            <person name="Guillou S."/>
            <person name="Cros-Aarteil S."/>
            <person name="Calhoun S."/>
            <person name="Haridas S."/>
            <person name="Kuo A."/>
            <person name="Mondo S."/>
            <person name="Pangilinan J."/>
            <person name="Riley R."/>
            <person name="Labutti K."/>
            <person name="Andreopoulos B."/>
            <person name="Lipzen A."/>
            <person name="Chen C."/>
            <person name="Yanf M."/>
            <person name="Daum C."/>
            <person name="Ng V."/>
            <person name="Clum A."/>
            <person name="Steindorff A."/>
            <person name="Ohm R."/>
            <person name="Martin F."/>
            <person name="Silar P."/>
            <person name="Natvig D."/>
            <person name="Lalanne C."/>
            <person name="Gautier V."/>
            <person name="Ament-Velasquez S.L."/>
            <person name="Kruys A."/>
            <person name="Hutchinson M.I."/>
            <person name="Powell A.J."/>
            <person name="Barry K."/>
            <person name="Miller A.N."/>
            <person name="Grigoriev I.V."/>
            <person name="Debuchy R."/>
            <person name="Gladieux P."/>
            <person name="Thoren M.H."/>
            <person name="Johannesson H."/>
        </authorList>
    </citation>
    <scope>NUCLEOTIDE SEQUENCE</scope>
    <source>
        <strain evidence="1">SMH2532-1</strain>
    </source>
</reference>
<gene>
    <name evidence="1" type="ORF">B0T16DRAFT_395529</name>
</gene>